<keyword evidence="3" id="KW-0238">DNA-binding</keyword>
<evidence type="ECO:0000259" key="5">
    <source>
        <dbReference type="PROSITE" id="PS50932"/>
    </source>
</evidence>
<keyword evidence="2" id="KW-0805">Transcription regulation</keyword>
<dbReference type="PANTHER" id="PTHR30146:SF148">
    <property type="entry name" value="HTH-TYPE TRANSCRIPTIONAL REPRESSOR PURR-RELATED"/>
    <property type="match status" value="1"/>
</dbReference>
<evidence type="ECO:0000256" key="3">
    <source>
        <dbReference type="ARBA" id="ARBA00023125"/>
    </source>
</evidence>
<feature type="domain" description="HTH lacI-type" evidence="5">
    <location>
        <begin position="3"/>
        <end position="58"/>
    </location>
</feature>
<evidence type="ECO:0000313" key="6">
    <source>
        <dbReference type="EMBL" id="SDI40124.1"/>
    </source>
</evidence>
<evidence type="ECO:0000256" key="4">
    <source>
        <dbReference type="ARBA" id="ARBA00023163"/>
    </source>
</evidence>
<dbReference type="InterPro" id="IPR046335">
    <property type="entry name" value="LacI/GalR-like_sensor"/>
</dbReference>
<dbReference type="InterPro" id="IPR028082">
    <property type="entry name" value="Peripla_BP_I"/>
</dbReference>
<accession>A0A1G8K9N1</accession>
<dbReference type="InterPro" id="IPR010982">
    <property type="entry name" value="Lambda_DNA-bd_dom_sf"/>
</dbReference>
<sequence>MSVTMKNIAMRCGVSVATVSKVLNEKDEDVSDLTRELVKKTSKEMGYVMNALARSMKTKNTKTLGIMMPDIKNAFYTDICRGAEDMAMKNGYSLFLCNTDDKIEKEIHYLEKLMEKQVDGIIIIASMERNTKMEEIQKMNVPFAVLNNNTHYPGWSVQVMADNENGMRQAVNHLASLGHRRIFYLSGETILPFNADRLKGYKEGLADWSIPYDEHLLGSTEFSLEAAKCYFKLHGLPEGVTAVCTGNDLMALGVLQWAYEAGLRIPEDLSLVGYDDSILARVTSPKLTSIHQQSYRSGELLVEELLKQIEGQKEPKTVYLNSSLMKRESTGPVPR</sequence>
<dbReference type="CDD" id="cd01392">
    <property type="entry name" value="HTH_LacI"/>
    <property type="match status" value="1"/>
</dbReference>
<dbReference type="Gene3D" id="3.40.50.2300">
    <property type="match status" value="2"/>
</dbReference>
<keyword evidence="4" id="KW-0804">Transcription</keyword>
<dbReference type="GO" id="GO:0003700">
    <property type="term" value="F:DNA-binding transcription factor activity"/>
    <property type="evidence" value="ECO:0007669"/>
    <property type="project" value="TreeGrafter"/>
</dbReference>
<proteinExistence type="predicted"/>
<dbReference type="CDD" id="cd06267">
    <property type="entry name" value="PBP1_LacI_sugar_binding-like"/>
    <property type="match status" value="1"/>
</dbReference>
<dbReference type="PANTHER" id="PTHR30146">
    <property type="entry name" value="LACI-RELATED TRANSCRIPTIONAL REPRESSOR"/>
    <property type="match status" value="1"/>
</dbReference>
<dbReference type="EMBL" id="FNDZ01000002">
    <property type="protein sequence ID" value="SDI40124.1"/>
    <property type="molecule type" value="Genomic_DNA"/>
</dbReference>
<dbReference type="InterPro" id="IPR000843">
    <property type="entry name" value="HTH_LacI"/>
</dbReference>
<dbReference type="SUPFAM" id="SSF47413">
    <property type="entry name" value="lambda repressor-like DNA-binding domains"/>
    <property type="match status" value="1"/>
</dbReference>
<reference evidence="6 7" key="1">
    <citation type="submission" date="2016-10" db="EMBL/GenBank/DDBJ databases">
        <authorList>
            <person name="de Groot N.N."/>
        </authorList>
    </citation>
    <scope>NUCLEOTIDE SEQUENCE [LARGE SCALE GENOMIC DNA]</scope>
    <source>
        <strain evidence="6 7">CGMCC 1.5058</strain>
    </source>
</reference>
<keyword evidence="1" id="KW-0678">Repressor</keyword>
<dbReference type="Pfam" id="PF00356">
    <property type="entry name" value="LacI"/>
    <property type="match status" value="1"/>
</dbReference>
<name>A0A1G8K9N1_9CLOT</name>
<evidence type="ECO:0000256" key="1">
    <source>
        <dbReference type="ARBA" id="ARBA00022491"/>
    </source>
</evidence>
<dbReference type="AlphaFoldDB" id="A0A1G8K9N1"/>
<protein>
    <submittedName>
        <fullName evidence="6">LacI family transcriptional regulator</fullName>
    </submittedName>
</protein>
<dbReference type="SUPFAM" id="SSF53822">
    <property type="entry name" value="Periplasmic binding protein-like I"/>
    <property type="match status" value="1"/>
</dbReference>
<evidence type="ECO:0000313" key="7">
    <source>
        <dbReference type="Proteomes" id="UP000183255"/>
    </source>
</evidence>
<dbReference type="SMART" id="SM00354">
    <property type="entry name" value="HTH_LACI"/>
    <property type="match status" value="1"/>
</dbReference>
<gene>
    <name evidence="6" type="ORF">SAMN05421804_102244</name>
</gene>
<dbReference type="PROSITE" id="PS50932">
    <property type="entry name" value="HTH_LACI_2"/>
    <property type="match status" value="1"/>
</dbReference>
<dbReference type="GO" id="GO:0000976">
    <property type="term" value="F:transcription cis-regulatory region binding"/>
    <property type="evidence" value="ECO:0007669"/>
    <property type="project" value="TreeGrafter"/>
</dbReference>
<dbReference type="Gene3D" id="1.10.260.40">
    <property type="entry name" value="lambda repressor-like DNA-binding domains"/>
    <property type="match status" value="1"/>
</dbReference>
<evidence type="ECO:0000256" key="2">
    <source>
        <dbReference type="ARBA" id="ARBA00023015"/>
    </source>
</evidence>
<dbReference type="Proteomes" id="UP000183255">
    <property type="component" value="Unassembled WGS sequence"/>
</dbReference>
<dbReference type="Pfam" id="PF13377">
    <property type="entry name" value="Peripla_BP_3"/>
    <property type="match status" value="1"/>
</dbReference>
<organism evidence="6 7">
    <name type="scientific">Proteiniclasticum ruminis</name>
    <dbReference type="NCBI Taxonomy" id="398199"/>
    <lineage>
        <taxon>Bacteria</taxon>
        <taxon>Bacillati</taxon>
        <taxon>Bacillota</taxon>
        <taxon>Clostridia</taxon>
        <taxon>Eubacteriales</taxon>
        <taxon>Clostridiaceae</taxon>
        <taxon>Proteiniclasticum</taxon>
    </lineage>
</organism>